<accession>A0A9P6RA21</accession>
<sequence>MYTPSFIKTLAIALCAVAVMVTMSSTMVLAGPVPSSPLLDIQEPPYNVTYNVGESIHVRAVFKDEKKNPLYKDDTEINFFIQKYAHRPDLNEHVGSLPAKKFYRSGFDFPVLESYLLPTQTSRQVRVRVRFDGPNAGFDDSEAFYIEK</sequence>
<organism evidence="2 3">
    <name type="scientific">Linnemannia gamsii</name>
    <dbReference type="NCBI Taxonomy" id="64522"/>
    <lineage>
        <taxon>Eukaryota</taxon>
        <taxon>Fungi</taxon>
        <taxon>Fungi incertae sedis</taxon>
        <taxon>Mucoromycota</taxon>
        <taxon>Mortierellomycotina</taxon>
        <taxon>Mortierellomycetes</taxon>
        <taxon>Mortierellales</taxon>
        <taxon>Mortierellaceae</taxon>
        <taxon>Linnemannia</taxon>
    </lineage>
</organism>
<dbReference type="AlphaFoldDB" id="A0A9P6RA21"/>
<dbReference type="EMBL" id="JAAAIN010000455">
    <property type="protein sequence ID" value="KAG0314260.1"/>
    <property type="molecule type" value="Genomic_DNA"/>
</dbReference>
<name>A0A9P6RA21_9FUNG</name>
<gene>
    <name evidence="2" type="ORF">BGZ97_009454</name>
</gene>
<keyword evidence="1" id="KW-0732">Signal</keyword>
<protein>
    <submittedName>
        <fullName evidence="2">Uncharacterized protein</fullName>
    </submittedName>
</protein>
<reference evidence="2" key="1">
    <citation type="journal article" date="2020" name="Fungal Divers.">
        <title>Resolving the Mortierellaceae phylogeny through synthesis of multi-gene phylogenetics and phylogenomics.</title>
        <authorList>
            <person name="Vandepol N."/>
            <person name="Liber J."/>
            <person name="Desiro A."/>
            <person name="Na H."/>
            <person name="Kennedy M."/>
            <person name="Barry K."/>
            <person name="Grigoriev I.V."/>
            <person name="Miller A.N."/>
            <person name="O'Donnell K."/>
            <person name="Stajich J.E."/>
            <person name="Bonito G."/>
        </authorList>
    </citation>
    <scope>NUCLEOTIDE SEQUENCE</scope>
    <source>
        <strain evidence="2">NVP60</strain>
    </source>
</reference>
<evidence type="ECO:0000313" key="3">
    <source>
        <dbReference type="Proteomes" id="UP000823405"/>
    </source>
</evidence>
<evidence type="ECO:0000313" key="2">
    <source>
        <dbReference type="EMBL" id="KAG0314260.1"/>
    </source>
</evidence>
<proteinExistence type="predicted"/>
<feature type="signal peptide" evidence="1">
    <location>
        <begin position="1"/>
        <end position="30"/>
    </location>
</feature>
<dbReference type="OrthoDB" id="2436092at2759"/>
<dbReference type="Proteomes" id="UP000823405">
    <property type="component" value="Unassembled WGS sequence"/>
</dbReference>
<feature type="chain" id="PRO_5040181993" evidence="1">
    <location>
        <begin position="31"/>
        <end position="148"/>
    </location>
</feature>
<evidence type="ECO:0000256" key="1">
    <source>
        <dbReference type="SAM" id="SignalP"/>
    </source>
</evidence>
<comment type="caution">
    <text evidence="2">The sequence shown here is derived from an EMBL/GenBank/DDBJ whole genome shotgun (WGS) entry which is preliminary data.</text>
</comment>
<keyword evidence="3" id="KW-1185">Reference proteome</keyword>